<protein>
    <submittedName>
        <fullName evidence="3">Uncharacterized protein</fullName>
    </submittedName>
</protein>
<dbReference type="RefSeq" id="WP_184263671.1">
    <property type="nucleotide sequence ID" value="NZ_JACIIX010000008.1"/>
</dbReference>
<keyword evidence="4" id="KW-1185">Reference proteome</keyword>
<proteinExistence type="predicted"/>
<dbReference type="AlphaFoldDB" id="A0A7X0DM97"/>
<feature type="region of interest" description="Disordered" evidence="1">
    <location>
        <begin position="147"/>
        <end position="170"/>
    </location>
</feature>
<organism evidence="3 4">
    <name type="scientific">Novispirillum itersonii</name>
    <name type="common">Aquaspirillum itersonii</name>
    <dbReference type="NCBI Taxonomy" id="189"/>
    <lineage>
        <taxon>Bacteria</taxon>
        <taxon>Pseudomonadati</taxon>
        <taxon>Pseudomonadota</taxon>
        <taxon>Alphaproteobacteria</taxon>
        <taxon>Rhodospirillales</taxon>
        <taxon>Novispirillaceae</taxon>
        <taxon>Novispirillum</taxon>
    </lineage>
</organism>
<reference evidence="3 4" key="1">
    <citation type="submission" date="2020-08" db="EMBL/GenBank/DDBJ databases">
        <title>Genomic Encyclopedia of Type Strains, Phase IV (KMG-IV): sequencing the most valuable type-strain genomes for metagenomic binning, comparative biology and taxonomic classification.</title>
        <authorList>
            <person name="Goeker M."/>
        </authorList>
    </citation>
    <scope>NUCLEOTIDE SEQUENCE [LARGE SCALE GENOMIC DNA]</scope>
    <source>
        <strain evidence="3 4">DSM 11590</strain>
    </source>
</reference>
<evidence type="ECO:0000256" key="2">
    <source>
        <dbReference type="SAM" id="Phobius"/>
    </source>
</evidence>
<keyword evidence="2" id="KW-0812">Transmembrane</keyword>
<keyword evidence="2" id="KW-1133">Transmembrane helix</keyword>
<evidence type="ECO:0000313" key="4">
    <source>
        <dbReference type="Proteomes" id="UP000544872"/>
    </source>
</evidence>
<keyword evidence="2" id="KW-0472">Membrane</keyword>
<comment type="caution">
    <text evidence="3">The sequence shown here is derived from an EMBL/GenBank/DDBJ whole genome shotgun (WGS) entry which is preliminary data.</text>
</comment>
<accession>A0A7X0DM97</accession>
<dbReference type="EMBL" id="JACIIX010000008">
    <property type="protein sequence ID" value="MBB6210843.1"/>
    <property type="molecule type" value="Genomic_DNA"/>
</dbReference>
<evidence type="ECO:0000256" key="1">
    <source>
        <dbReference type="SAM" id="MobiDB-lite"/>
    </source>
</evidence>
<gene>
    <name evidence="3" type="ORF">FHS48_002273</name>
</gene>
<evidence type="ECO:0000313" key="3">
    <source>
        <dbReference type="EMBL" id="MBB6210843.1"/>
    </source>
</evidence>
<dbReference type="Proteomes" id="UP000544872">
    <property type="component" value="Unassembled WGS sequence"/>
</dbReference>
<feature type="compositionally biased region" description="Polar residues" evidence="1">
    <location>
        <begin position="147"/>
        <end position="158"/>
    </location>
</feature>
<sequence length="170" mass="17596">MTTNRDNDDTEQDAFDHQHARRLRTVKTIALGMAALIVVGIAALGYGMYSKADKLGKPADAAAVPPVQPVAGVPVAGAPAMHGPAVTLPVFGSITLDAMDSAEIVDVQTSGTILTVTVLENTGPSLHIIDLTAGRVLGRISLKAPQGVTQGMPQQQGQAPHPARTPVPVR</sequence>
<feature type="transmembrane region" description="Helical" evidence="2">
    <location>
        <begin position="29"/>
        <end position="49"/>
    </location>
</feature>
<name>A0A7X0DM97_NOVIT</name>